<feature type="transmembrane region" description="Helical" evidence="7">
    <location>
        <begin position="224"/>
        <end position="246"/>
    </location>
</feature>
<dbReference type="GeneID" id="35429456"/>
<name>A0ABZ0NFA9_CERBT</name>
<keyword evidence="10" id="KW-1185">Reference proteome</keyword>
<evidence type="ECO:0000256" key="1">
    <source>
        <dbReference type="ARBA" id="ARBA00004141"/>
    </source>
</evidence>
<evidence type="ECO:0000259" key="8">
    <source>
        <dbReference type="Pfam" id="PF20684"/>
    </source>
</evidence>
<feature type="transmembrane region" description="Helical" evidence="7">
    <location>
        <begin position="190"/>
        <end position="212"/>
    </location>
</feature>
<dbReference type="Pfam" id="PF20684">
    <property type="entry name" value="Fung_rhodopsin"/>
    <property type="match status" value="1"/>
</dbReference>
<sequence>MSTTHLAQTPAASSPPGVTSDLLHPPTKNILPGVVAAIIGMFIAAIFLTIRIYTKVFLARRFGFDDVALLLSKALSVVVQVLIVYLKMQKIEGVHVWDLSVPNFKTMGLFTGVSVILYVWTTALAKVSILMLYLRISPEKWFIFSIYATITFVTSFATAATAALIFACLPLERVWDPTVTYGHCINRGKVYLSMAGMNAATDIIILVLPMPLLNRLNLAFRQKVGVMLIFGVGSLTMIISLVRLALMIPLLRAVDLSWAIVTPATWVCIEANLIIVCACLPTMRLFLRHFYPRLIGENNGGAHSAETLAFHQRQSGPSVLSCMDRFTQRKYGIGRIGEITQTGSLIERDCESQAHQVKRIQRVSIDSIHSSTGATNRHSSAKEQIMIMRKEGLDDDETEVTPHSSTAPVQRIQGERPFQANKGHIIPDEMGEKEP</sequence>
<feature type="transmembrane region" description="Helical" evidence="7">
    <location>
        <begin position="30"/>
        <end position="54"/>
    </location>
</feature>
<keyword evidence="4 7" id="KW-0472">Membrane</keyword>
<evidence type="ECO:0000313" key="9">
    <source>
        <dbReference type="EMBL" id="WPA98217.1"/>
    </source>
</evidence>
<dbReference type="Proteomes" id="UP001302367">
    <property type="component" value="Chromosome 2"/>
</dbReference>
<feature type="compositionally biased region" description="Basic and acidic residues" evidence="6">
    <location>
        <begin position="425"/>
        <end position="435"/>
    </location>
</feature>
<comment type="subcellular location">
    <subcellularLocation>
        <location evidence="1">Membrane</location>
        <topology evidence="1">Multi-pass membrane protein</topology>
    </subcellularLocation>
</comment>
<feature type="transmembrane region" description="Helical" evidence="7">
    <location>
        <begin position="66"/>
        <end position="86"/>
    </location>
</feature>
<feature type="domain" description="Rhodopsin" evidence="8">
    <location>
        <begin position="50"/>
        <end position="288"/>
    </location>
</feature>
<dbReference type="InterPro" id="IPR049326">
    <property type="entry name" value="Rhodopsin_dom_fungi"/>
</dbReference>
<feature type="transmembrane region" description="Helical" evidence="7">
    <location>
        <begin position="258"/>
        <end position="280"/>
    </location>
</feature>
<evidence type="ECO:0000256" key="2">
    <source>
        <dbReference type="ARBA" id="ARBA00022692"/>
    </source>
</evidence>
<dbReference type="PANTHER" id="PTHR33048:SF124">
    <property type="entry name" value="INTEGRAL MEMBRANE PROTEIN"/>
    <property type="match status" value="1"/>
</dbReference>
<proteinExistence type="inferred from homology"/>
<protein>
    <recommendedName>
        <fullName evidence="8">Rhodopsin domain-containing protein</fullName>
    </recommendedName>
</protein>
<organism evidence="9 10">
    <name type="scientific">Cercospora beticola</name>
    <name type="common">Sugarbeet leaf spot fungus</name>
    <dbReference type="NCBI Taxonomy" id="122368"/>
    <lineage>
        <taxon>Eukaryota</taxon>
        <taxon>Fungi</taxon>
        <taxon>Dikarya</taxon>
        <taxon>Ascomycota</taxon>
        <taxon>Pezizomycotina</taxon>
        <taxon>Dothideomycetes</taxon>
        <taxon>Dothideomycetidae</taxon>
        <taxon>Mycosphaerellales</taxon>
        <taxon>Mycosphaerellaceae</taxon>
        <taxon>Cercospora</taxon>
    </lineage>
</organism>
<evidence type="ECO:0000313" key="10">
    <source>
        <dbReference type="Proteomes" id="UP001302367"/>
    </source>
</evidence>
<dbReference type="RefSeq" id="XP_065458378.1">
    <property type="nucleotide sequence ID" value="XM_065602306.1"/>
</dbReference>
<feature type="transmembrane region" description="Helical" evidence="7">
    <location>
        <begin position="141"/>
        <end position="167"/>
    </location>
</feature>
<accession>A0ABZ0NFA9</accession>
<feature type="transmembrane region" description="Helical" evidence="7">
    <location>
        <begin position="106"/>
        <end position="134"/>
    </location>
</feature>
<feature type="region of interest" description="Disordered" evidence="6">
    <location>
        <begin position="394"/>
        <end position="435"/>
    </location>
</feature>
<comment type="similarity">
    <text evidence="5">Belongs to the SAT4 family.</text>
</comment>
<evidence type="ECO:0000256" key="5">
    <source>
        <dbReference type="ARBA" id="ARBA00038359"/>
    </source>
</evidence>
<evidence type="ECO:0000256" key="6">
    <source>
        <dbReference type="SAM" id="MobiDB-lite"/>
    </source>
</evidence>
<reference evidence="9 10" key="1">
    <citation type="submission" date="2023-09" db="EMBL/GenBank/DDBJ databases">
        <title>Complete-Gapless Cercospora beticola genome.</title>
        <authorList>
            <person name="Wyatt N.A."/>
            <person name="Spanner R.E."/>
            <person name="Bolton M.D."/>
        </authorList>
    </citation>
    <scope>NUCLEOTIDE SEQUENCE [LARGE SCALE GENOMIC DNA]</scope>
    <source>
        <strain evidence="9">Cb09-40</strain>
    </source>
</reference>
<dbReference type="InterPro" id="IPR052337">
    <property type="entry name" value="SAT4-like"/>
</dbReference>
<dbReference type="EMBL" id="CP134185">
    <property type="protein sequence ID" value="WPA98217.1"/>
    <property type="molecule type" value="Genomic_DNA"/>
</dbReference>
<keyword evidence="2 7" id="KW-0812">Transmembrane</keyword>
<evidence type="ECO:0000256" key="3">
    <source>
        <dbReference type="ARBA" id="ARBA00022989"/>
    </source>
</evidence>
<dbReference type="PANTHER" id="PTHR33048">
    <property type="entry name" value="PTH11-LIKE INTEGRAL MEMBRANE PROTEIN (AFU_ORTHOLOGUE AFUA_5G11245)"/>
    <property type="match status" value="1"/>
</dbReference>
<evidence type="ECO:0000256" key="4">
    <source>
        <dbReference type="ARBA" id="ARBA00023136"/>
    </source>
</evidence>
<feature type="region of interest" description="Disordered" evidence="6">
    <location>
        <begin position="1"/>
        <end position="20"/>
    </location>
</feature>
<gene>
    <name evidence="9" type="ORF">RHO25_002829</name>
</gene>
<keyword evidence="3 7" id="KW-1133">Transmembrane helix</keyword>
<evidence type="ECO:0000256" key="7">
    <source>
        <dbReference type="SAM" id="Phobius"/>
    </source>
</evidence>
<feature type="compositionally biased region" description="Polar residues" evidence="6">
    <location>
        <begin position="1"/>
        <end position="12"/>
    </location>
</feature>